<evidence type="ECO:0000313" key="1">
    <source>
        <dbReference type="EMBL" id="NVO58259.1"/>
    </source>
</evidence>
<protein>
    <recommendedName>
        <fullName evidence="3">Phage baseplate assembly protein</fullName>
    </recommendedName>
</protein>
<sequence length="942" mass="101605">MSEQPIRVGHSDHHDTSTCGCCSGTEFSTISETTNRPNLTAIAFRAGDHGAFKASMLTGLSSADLPALARLGTRDDTDFSIALIDAWASACDVLTFYQERLANEAYIQTATERLSIGELARLIGYRLHPGAAAETDLVILMDDPPGAAPDVADLDIPLGTRVQSQPGPDEEAQVFETIDPLSARVQWNVLRPRLNRRIVPVFGDFGTWLEGTPALAVGDAILIVGKQRGDKDASDFDVESERWDFRRITSVTQNADLNRTFVTWDIPLGSVNPPGLPAQSGHRFYHLRDRASLFGYNAPHPAVLSLEQRSKFGFKLDPFVLILPGEDPPAVNTPSRIEGDETSPGDWCFHSIAGGVLSLDAVYKSFVKNSWVALTLPNDLVELYRITDAKDDAQAAYAISGKSTRLVLDTTEGLASFNADYRKVSVYGGSEEIAFADTPETNWVAGSQVELETKVELPEGRKLIFRGRRARLRVDAQILSIEAADVAPWGVIKGSIVTLMSEPSPVPGDPSLLSWQVRDADGFTGIAEATLDDLTSVAADESVEEIVEVAHLDHVLAAGAENSALVLQQTLEAAFDRTSLKIYGNVARAAHGEGTTEILGAGDPSRPFQKFLLKQAPVTHRLAASETGVASTLSVRVDGVEWDEMPDLYDRGGAARVYKTSLTDDGETVVEFGDGLSGARPSPGRDNIVADYSRGIGLAGNLRKGQLTLAIDKPLGLRETFNPVPATGGDDPELAKDARRNAPIYTLTLGRVVSITDYRDFALGFPGIAKAEARWVWQGQARHIVVTVAGPDGIGVPPGSTTHDTLLEAFRALGDPLVSVDLLSYVPAYFRLGLRVAVDPAYETEVVLAETEAALRDAFAFEARDFAQLVARSEIAKAAHQVPGVVAIDTDRLYRVESPQDNPIAHPRLISQPGRLGSGDTLLPAEILTLSPDPLDKLELFQ</sequence>
<reference evidence="1 2" key="1">
    <citation type="submission" date="2020-06" db="EMBL/GenBank/DDBJ databases">
        <authorList>
            <person name="Cao W.R."/>
        </authorList>
    </citation>
    <scope>NUCLEOTIDE SEQUENCE [LARGE SCALE GENOMIC DNA]</scope>
    <source>
        <strain evidence="1 2">B1Z28</strain>
    </source>
</reference>
<organism evidence="1 2">
    <name type="scientific">Ruegeria haliotis</name>
    <dbReference type="NCBI Taxonomy" id="2747601"/>
    <lineage>
        <taxon>Bacteria</taxon>
        <taxon>Pseudomonadati</taxon>
        <taxon>Pseudomonadota</taxon>
        <taxon>Alphaproteobacteria</taxon>
        <taxon>Rhodobacterales</taxon>
        <taxon>Roseobacteraceae</taxon>
        <taxon>Ruegeria</taxon>
    </lineage>
</organism>
<accession>A0ABX2PWU5</accession>
<name>A0ABX2PWU5_9RHOB</name>
<dbReference type="Proteomes" id="UP000630805">
    <property type="component" value="Unassembled WGS sequence"/>
</dbReference>
<keyword evidence="2" id="KW-1185">Reference proteome</keyword>
<comment type="caution">
    <text evidence="1">The sequence shown here is derived from an EMBL/GenBank/DDBJ whole genome shotgun (WGS) entry which is preliminary data.</text>
</comment>
<dbReference type="RefSeq" id="WP_176867302.1">
    <property type="nucleotide sequence ID" value="NZ_JABXWT010000021.1"/>
</dbReference>
<dbReference type="EMBL" id="JABXWT010000021">
    <property type="protein sequence ID" value="NVO58259.1"/>
    <property type="molecule type" value="Genomic_DNA"/>
</dbReference>
<gene>
    <name evidence="1" type="ORF">HW561_20955</name>
</gene>
<evidence type="ECO:0008006" key="3">
    <source>
        <dbReference type="Google" id="ProtNLM"/>
    </source>
</evidence>
<proteinExistence type="predicted"/>
<evidence type="ECO:0000313" key="2">
    <source>
        <dbReference type="Proteomes" id="UP000630805"/>
    </source>
</evidence>